<dbReference type="Pfam" id="PF04784">
    <property type="entry name" value="DUF547"/>
    <property type="match status" value="1"/>
</dbReference>
<feature type="chain" id="PRO_5020774723" evidence="2">
    <location>
        <begin position="20"/>
        <end position="234"/>
    </location>
</feature>
<feature type="coiled-coil region" evidence="1">
    <location>
        <begin position="150"/>
        <end position="177"/>
    </location>
</feature>
<feature type="domain" description="DUF547" evidence="3">
    <location>
        <begin position="68"/>
        <end position="172"/>
    </location>
</feature>
<keyword evidence="2" id="KW-0732">Signal</keyword>
<dbReference type="EMBL" id="SSMC01000001">
    <property type="protein sequence ID" value="THD69812.1"/>
    <property type="molecule type" value="Genomic_DNA"/>
</dbReference>
<keyword evidence="5" id="KW-1185">Reference proteome</keyword>
<sequence>MLPEMRFLLFFLIFSAAMAQKPNHDLFTPVLQEVVGEAGMVDYEKLVSNREPLRNYLNELITHPPKEDWKKEEVLAYWINTYNAFTLKLIADNYPVKSIRDIKSPWEQKIIPYKGQNISLNHVEHQILRTMNEPRIHFAINCASISCPVLADEAYLAENLNEQLDNATRNFLNDTSRNLISKNSLQLSKIFKWFKKDFTAKGDLTDFLNTYTEIVLTPDTPIKYLEYNWDLNEQ</sequence>
<dbReference type="InterPro" id="IPR051548">
    <property type="entry name" value="Grx-like_ET"/>
</dbReference>
<protein>
    <submittedName>
        <fullName evidence="4">DUF547 domain-containing protein</fullName>
    </submittedName>
</protein>
<comment type="caution">
    <text evidence="4">The sequence shown here is derived from an EMBL/GenBank/DDBJ whole genome shotgun (WGS) entry which is preliminary data.</text>
</comment>
<dbReference type="PANTHER" id="PTHR34386">
    <property type="entry name" value="GLUTAREDOXIN"/>
    <property type="match status" value="1"/>
</dbReference>
<evidence type="ECO:0000259" key="3">
    <source>
        <dbReference type="Pfam" id="PF04784"/>
    </source>
</evidence>
<reference evidence="4 5" key="1">
    <citation type="submission" date="2019-04" db="EMBL/GenBank/DDBJ databases">
        <title>Draft genome sequence of Robertkochia marina CC-AMO-30D.</title>
        <authorList>
            <person name="Hameed A."/>
            <person name="Lin S.-Y."/>
            <person name="Shahina M."/>
            <person name="Lai W.-A."/>
            <person name="Young C.-C."/>
        </authorList>
    </citation>
    <scope>NUCLEOTIDE SEQUENCE [LARGE SCALE GENOMIC DNA]</scope>
    <source>
        <strain evidence="4 5">CC-AMO-30D</strain>
    </source>
</reference>
<evidence type="ECO:0000313" key="4">
    <source>
        <dbReference type="EMBL" id="THD69812.1"/>
    </source>
</evidence>
<organism evidence="4 5">
    <name type="scientific">Robertkochia marina</name>
    <dbReference type="NCBI Taxonomy" id="1227945"/>
    <lineage>
        <taxon>Bacteria</taxon>
        <taxon>Pseudomonadati</taxon>
        <taxon>Bacteroidota</taxon>
        <taxon>Flavobacteriia</taxon>
        <taxon>Flavobacteriales</taxon>
        <taxon>Flavobacteriaceae</taxon>
        <taxon>Robertkochia</taxon>
    </lineage>
</organism>
<dbReference type="AlphaFoldDB" id="A0A4S3M3Q3"/>
<evidence type="ECO:0000313" key="5">
    <source>
        <dbReference type="Proteomes" id="UP000305939"/>
    </source>
</evidence>
<evidence type="ECO:0000256" key="1">
    <source>
        <dbReference type="SAM" id="Coils"/>
    </source>
</evidence>
<dbReference type="InterPro" id="IPR006869">
    <property type="entry name" value="DUF547"/>
</dbReference>
<evidence type="ECO:0000256" key="2">
    <source>
        <dbReference type="SAM" id="SignalP"/>
    </source>
</evidence>
<gene>
    <name evidence="4" type="ORF">E7Z59_05655</name>
</gene>
<accession>A0A4S3M3Q3</accession>
<proteinExistence type="predicted"/>
<name>A0A4S3M3Q3_9FLAO</name>
<keyword evidence="1" id="KW-0175">Coiled coil</keyword>
<dbReference type="GO" id="GO:0045454">
    <property type="term" value="P:cell redox homeostasis"/>
    <property type="evidence" value="ECO:0007669"/>
    <property type="project" value="TreeGrafter"/>
</dbReference>
<feature type="signal peptide" evidence="2">
    <location>
        <begin position="1"/>
        <end position="19"/>
    </location>
</feature>
<dbReference type="OrthoDB" id="526867at2"/>
<dbReference type="PANTHER" id="PTHR34386:SF1">
    <property type="entry name" value="GLUTAREDOXIN-LIKE PROTEIN NRDH"/>
    <property type="match status" value="1"/>
</dbReference>
<dbReference type="GO" id="GO:0009055">
    <property type="term" value="F:electron transfer activity"/>
    <property type="evidence" value="ECO:0007669"/>
    <property type="project" value="TreeGrafter"/>
</dbReference>
<dbReference type="Proteomes" id="UP000305939">
    <property type="component" value="Unassembled WGS sequence"/>
</dbReference>